<accession>A0A645FDF6</accession>
<proteinExistence type="predicted"/>
<organism evidence="2">
    <name type="scientific">bioreactor metagenome</name>
    <dbReference type="NCBI Taxonomy" id="1076179"/>
    <lineage>
        <taxon>unclassified sequences</taxon>
        <taxon>metagenomes</taxon>
        <taxon>ecological metagenomes</taxon>
    </lineage>
</organism>
<gene>
    <name evidence="2" type="ORF">SDC9_159753</name>
</gene>
<feature type="region of interest" description="Disordered" evidence="1">
    <location>
        <begin position="111"/>
        <end position="137"/>
    </location>
</feature>
<evidence type="ECO:0000256" key="1">
    <source>
        <dbReference type="SAM" id="MobiDB-lite"/>
    </source>
</evidence>
<feature type="region of interest" description="Disordered" evidence="1">
    <location>
        <begin position="176"/>
        <end position="204"/>
    </location>
</feature>
<name>A0A645FDF6_9ZZZZ</name>
<dbReference type="EMBL" id="VSSQ01058780">
    <property type="protein sequence ID" value="MPN12435.1"/>
    <property type="molecule type" value="Genomic_DNA"/>
</dbReference>
<dbReference type="AlphaFoldDB" id="A0A645FDF6"/>
<reference evidence="2" key="1">
    <citation type="submission" date="2019-08" db="EMBL/GenBank/DDBJ databases">
        <authorList>
            <person name="Kucharzyk K."/>
            <person name="Murdoch R.W."/>
            <person name="Higgins S."/>
            <person name="Loffler F."/>
        </authorList>
    </citation>
    <scope>NUCLEOTIDE SEQUENCE</scope>
</reference>
<dbReference type="AntiFam" id="ANF00142">
    <property type="entry name" value="Shadow ORF (opposite yadG)"/>
</dbReference>
<dbReference type="AntiFam" id="ANF00095">
    <property type="entry name" value="Shadow ORF (opposite ABC transporters)"/>
</dbReference>
<comment type="caution">
    <text evidence="2">The sequence shown here is derived from an EMBL/GenBank/DDBJ whole genome shotgun (WGS) entry which is preliminary data.</text>
</comment>
<feature type="compositionally biased region" description="Basic and acidic residues" evidence="1">
    <location>
        <begin position="177"/>
        <end position="198"/>
    </location>
</feature>
<evidence type="ECO:0000313" key="2">
    <source>
        <dbReference type="EMBL" id="MPN12435.1"/>
    </source>
</evidence>
<feature type="compositionally biased region" description="Basic and acidic residues" evidence="1">
    <location>
        <begin position="126"/>
        <end position="137"/>
    </location>
</feature>
<sequence length="204" mass="22922">MIEHAALVDDPDGVRHLLDFAQQVAGHNDRQPVSPGQALDEFANLVDARGVESVGRLVQDQQFRAAEQRHRDPEPLLHPERILLRELLRCLRQTNRLQRRVDGGGRCALDPTHDVQVLPPGQMPVERGRLDQRPDARQDALRGTLRERLAEHLHPSRGGGDQAQEHLHRRGLAGAVRAEKPEHLSGTDREAHILDHGHTPIPLR</sequence>
<protein>
    <submittedName>
        <fullName evidence="2">Uncharacterized protein</fullName>
    </submittedName>
</protein>